<comment type="caution">
    <text evidence="2">The sequence shown here is derived from an EMBL/GenBank/DDBJ whole genome shotgun (WGS) entry which is preliminary data.</text>
</comment>
<evidence type="ECO:0000313" key="2">
    <source>
        <dbReference type="EMBL" id="PFZ19514.1"/>
    </source>
</evidence>
<keyword evidence="1" id="KW-0812">Transmembrane</keyword>
<keyword evidence="1" id="KW-1133">Transmembrane helix</keyword>
<evidence type="ECO:0000313" key="3">
    <source>
        <dbReference type="Proteomes" id="UP000223311"/>
    </source>
</evidence>
<proteinExistence type="predicted"/>
<evidence type="ECO:0000256" key="1">
    <source>
        <dbReference type="SAM" id="Phobius"/>
    </source>
</evidence>
<dbReference type="RefSeq" id="WP_098577735.1">
    <property type="nucleotide sequence ID" value="NZ_NVGE01000074.1"/>
</dbReference>
<sequence>MSLAETLTFSFMVGAGIVIALVFLVSVFNTFEKLIALVSITIGILACTGIGYIVLNLFGIV</sequence>
<reference evidence="2 3" key="1">
    <citation type="submission" date="2017-09" db="EMBL/GenBank/DDBJ databases">
        <title>Large-scale bioinformatics analysis of Bacillus genomes uncovers conserved roles of natural products in bacterial physiology.</title>
        <authorList>
            <consortium name="Agbiome Team Llc"/>
            <person name="Bleich R.M."/>
            <person name="Grubbs K.J."/>
            <person name="Santa Maria K.C."/>
            <person name="Allen S.E."/>
            <person name="Farag S."/>
            <person name="Shank E.A."/>
            <person name="Bowers A."/>
        </authorList>
    </citation>
    <scope>NUCLEOTIDE SEQUENCE [LARGE SCALE GENOMIC DNA]</scope>
    <source>
        <strain evidence="2 3">AFS080080</strain>
    </source>
</reference>
<protein>
    <submittedName>
        <fullName evidence="2">Uncharacterized protein</fullName>
    </submittedName>
</protein>
<dbReference type="EMBL" id="NVGE01000074">
    <property type="protein sequence ID" value="PFZ19514.1"/>
    <property type="molecule type" value="Genomic_DNA"/>
</dbReference>
<feature type="transmembrane region" description="Helical" evidence="1">
    <location>
        <begin position="34"/>
        <end position="58"/>
    </location>
</feature>
<feature type="transmembrane region" description="Helical" evidence="1">
    <location>
        <begin position="7"/>
        <end position="28"/>
    </location>
</feature>
<accession>A0A2B5I3S2</accession>
<organism evidence="2 3">
    <name type="scientific">Bacillus wiedmannii</name>
    <dbReference type="NCBI Taxonomy" id="1890302"/>
    <lineage>
        <taxon>Bacteria</taxon>
        <taxon>Bacillati</taxon>
        <taxon>Bacillota</taxon>
        <taxon>Bacilli</taxon>
        <taxon>Bacillales</taxon>
        <taxon>Bacillaceae</taxon>
        <taxon>Bacillus</taxon>
        <taxon>Bacillus cereus group</taxon>
    </lineage>
</organism>
<name>A0A2B5I3S2_9BACI</name>
<gene>
    <name evidence="2" type="ORF">COL66_29130</name>
</gene>
<dbReference type="AlphaFoldDB" id="A0A2B5I3S2"/>
<dbReference type="Proteomes" id="UP000223311">
    <property type="component" value="Unassembled WGS sequence"/>
</dbReference>
<keyword evidence="1" id="KW-0472">Membrane</keyword>